<dbReference type="Pfam" id="PF18456">
    <property type="entry name" value="CmlA_N"/>
    <property type="match status" value="1"/>
</dbReference>
<dbReference type="PANTHER" id="PTHR15032:SF4">
    <property type="entry name" value="N-ACYL-PHOSPHATIDYLETHANOLAMINE-HYDROLYZING PHOSPHOLIPASE D"/>
    <property type="match status" value="1"/>
</dbReference>
<protein>
    <submittedName>
        <fullName evidence="2">Tyrosine beta-hydroxylase</fullName>
    </submittedName>
</protein>
<dbReference type="RefSeq" id="WP_065792815.1">
    <property type="nucleotide sequence ID" value="NZ_JAGJED010000021.1"/>
</dbReference>
<reference evidence="3" key="1">
    <citation type="submission" date="2016-07" db="EMBL/GenBank/DDBJ databases">
        <authorList>
            <person name="Florea S."/>
            <person name="Webb J.S."/>
            <person name="Jaromczyk J."/>
            <person name="Schardl C.L."/>
        </authorList>
    </citation>
    <scope>NUCLEOTIDE SEQUENCE [LARGE SCALE GENOMIC DNA]</scope>
    <source>
        <strain evidence="3">IPB1</strain>
    </source>
</reference>
<sequence length="531" mass="60809">MSTKLYLREDAYFEPLINHWFAWSYLIPPVQASRYITSTHKRIMTSFVKNSQLHIMATQESALTGGEFLNAREDQVKDIQGFLDEIDNKYTDICELSEAVKTLDELIRSHTSGESIEYLYELVPDPLKGYVEIFLDMNHNPSYRILEKLMYNSEHYNKGLQTVSFGVLTKVEERPFAFSTPRIPDENHIQLPLDFNHPDVETIIRSRTEGAPAEEIEAIFSRHESIGGLDYRELFTEQAPTRLHQKPKADELKLTFLGHASFMLETQDVSILMDPVIAVRGESYADDCISYSELPDKIDYICITHNHQDHYNIETLIQLRHKTDKLVVPVNNGGSLADPSMKLIGQELGFEVIEVDDFDEILIPDGKLIAIPFLGEHGDLNVRSKNVWFIELKGKKFFFGADATNCDSHMYKHVHKLVGDVDILAIGMECVGAPYTWLYGALNTKIVSKNIKNSRRLNGANAEQAYHMVDTFNAKHVYLYAMGMEPWYKYFMGVDYEDDSEQIIESDKMINFCSEKNIPCERMAGKAIINL</sequence>
<evidence type="ECO:0000259" key="1">
    <source>
        <dbReference type="Pfam" id="PF18456"/>
    </source>
</evidence>
<dbReference type="AlphaFoldDB" id="A0A1C0TK18"/>
<evidence type="ECO:0000313" key="2">
    <source>
        <dbReference type="EMBL" id="OCQ18694.1"/>
    </source>
</evidence>
<dbReference type="EMBL" id="MAUJ01000014">
    <property type="protein sequence ID" value="OCQ18694.1"/>
    <property type="molecule type" value="Genomic_DNA"/>
</dbReference>
<gene>
    <name evidence="2" type="ORF">A7985_23280</name>
</gene>
<dbReference type="Proteomes" id="UP000093366">
    <property type="component" value="Unassembled WGS sequence"/>
</dbReference>
<evidence type="ECO:0000313" key="3">
    <source>
        <dbReference type="Proteomes" id="UP000093366"/>
    </source>
</evidence>
<dbReference type="OrthoDB" id="5657199at2"/>
<organism evidence="2 3">
    <name type="scientific">Pseudoalteromonas luteoviolacea</name>
    <dbReference type="NCBI Taxonomy" id="43657"/>
    <lineage>
        <taxon>Bacteria</taxon>
        <taxon>Pseudomonadati</taxon>
        <taxon>Pseudomonadota</taxon>
        <taxon>Gammaproteobacteria</taxon>
        <taxon>Alteromonadales</taxon>
        <taxon>Pseudoalteromonadaceae</taxon>
        <taxon>Pseudoalteromonas</taxon>
    </lineage>
</organism>
<dbReference type="InterPro" id="IPR036866">
    <property type="entry name" value="RibonucZ/Hydroxyglut_hydro"/>
</dbReference>
<dbReference type="SUPFAM" id="SSF56281">
    <property type="entry name" value="Metallo-hydrolase/oxidoreductase"/>
    <property type="match status" value="1"/>
</dbReference>
<dbReference type="InterPro" id="IPR041141">
    <property type="entry name" value="CmlA_N"/>
</dbReference>
<feature type="domain" description="Diiron non-heme beta-hydroxylase N-terminal" evidence="1">
    <location>
        <begin position="6"/>
        <end position="238"/>
    </location>
</feature>
<proteinExistence type="predicted"/>
<comment type="caution">
    <text evidence="2">The sequence shown here is derived from an EMBL/GenBank/DDBJ whole genome shotgun (WGS) entry which is preliminary data.</text>
</comment>
<dbReference type="Gene3D" id="3.60.15.10">
    <property type="entry name" value="Ribonuclease Z/Hydroxyacylglutathione hydrolase-like"/>
    <property type="match status" value="1"/>
</dbReference>
<dbReference type="Pfam" id="PF13483">
    <property type="entry name" value="Lactamase_B_3"/>
    <property type="match status" value="1"/>
</dbReference>
<name>A0A1C0TK18_9GAMM</name>
<accession>A0A1C0TK18</accession>
<dbReference type="PANTHER" id="PTHR15032">
    <property type="entry name" value="N-ACYL-PHOSPHATIDYLETHANOLAMINE-HYDROLYZING PHOSPHOLIPASE D"/>
    <property type="match status" value="1"/>
</dbReference>
<dbReference type="GO" id="GO:0005737">
    <property type="term" value="C:cytoplasm"/>
    <property type="evidence" value="ECO:0007669"/>
    <property type="project" value="TreeGrafter"/>
</dbReference>